<dbReference type="Proteomes" id="UP000192223">
    <property type="component" value="Unplaced"/>
</dbReference>
<reference evidence="3" key="1">
    <citation type="submission" date="2025-08" db="UniProtKB">
        <authorList>
            <consortium name="RefSeq"/>
        </authorList>
    </citation>
    <scope>IDENTIFICATION</scope>
    <source>
        <tissue evidence="3">Entire body</tissue>
    </source>
</reference>
<keyword evidence="2" id="KW-1185">Reference proteome</keyword>
<keyword evidence="1" id="KW-0943">RNA-mediated gene silencing</keyword>
<proteinExistence type="inferred from homology"/>
<comment type="subcellular location">
    <subcellularLocation>
        <location evidence="1">Cytoplasm</location>
    </subcellularLocation>
    <subcellularLocation>
        <location evidence="1">Nucleus</location>
    </subcellularLocation>
</comment>
<keyword evidence="1" id="KW-0539">Nucleus</keyword>
<keyword evidence="1" id="KW-0805">Transcription regulation</keyword>
<dbReference type="GO" id="GO:0031047">
    <property type="term" value="P:regulatory ncRNA-mediated gene silencing"/>
    <property type="evidence" value="ECO:0007669"/>
    <property type="project" value="UniProtKB-UniRule"/>
</dbReference>
<evidence type="ECO:0000313" key="3">
    <source>
        <dbReference type="RefSeq" id="XP_018335059.2"/>
    </source>
</evidence>
<dbReference type="InParanoid" id="A0A1W4XGD0"/>
<comment type="similarity">
    <text evidence="1">Belongs to the CNOT10 family.</text>
</comment>
<dbReference type="KEGG" id="apln:108743955"/>
<dbReference type="AlphaFoldDB" id="A0A1W4XGD0"/>
<evidence type="ECO:0000256" key="1">
    <source>
        <dbReference type="RuleBase" id="RU367083"/>
    </source>
</evidence>
<dbReference type="GO" id="GO:0005634">
    <property type="term" value="C:nucleus"/>
    <property type="evidence" value="ECO:0007669"/>
    <property type="project" value="UniProtKB-SubCell"/>
</dbReference>
<organism evidence="2 3">
    <name type="scientific">Agrilus planipennis</name>
    <name type="common">Emerald ash borer</name>
    <name type="synonym">Agrilus marcopoli</name>
    <dbReference type="NCBI Taxonomy" id="224129"/>
    <lineage>
        <taxon>Eukaryota</taxon>
        <taxon>Metazoa</taxon>
        <taxon>Ecdysozoa</taxon>
        <taxon>Arthropoda</taxon>
        <taxon>Hexapoda</taxon>
        <taxon>Insecta</taxon>
        <taxon>Pterygota</taxon>
        <taxon>Neoptera</taxon>
        <taxon>Endopterygota</taxon>
        <taxon>Coleoptera</taxon>
        <taxon>Polyphaga</taxon>
        <taxon>Elateriformia</taxon>
        <taxon>Buprestoidea</taxon>
        <taxon>Buprestidae</taxon>
        <taxon>Agrilinae</taxon>
        <taxon>Agrilus</taxon>
    </lineage>
</organism>
<dbReference type="GO" id="GO:0017148">
    <property type="term" value="P:negative regulation of translation"/>
    <property type="evidence" value="ECO:0007669"/>
    <property type="project" value="TreeGrafter"/>
</dbReference>
<dbReference type="GO" id="GO:0005737">
    <property type="term" value="C:cytoplasm"/>
    <property type="evidence" value="ECO:0007669"/>
    <property type="project" value="UniProtKB-SubCell"/>
</dbReference>
<gene>
    <name evidence="3" type="primary">LOC108743955</name>
</gene>
<dbReference type="STRING" id="224129.A0A1W4XGD0"/>
<dbReference type="GO" id="GO:0006402">
    <property type="term" value="P:mRNA catabolic process"/>
    <property type="evidence" value="ECO:0007669"/>
    <property type="project" value="TreeGrafter"/>
</dbReference>
<feature type="non-terminal residue" evidence="3">
    <location>
        <position position="1"/>
    </location>
</feature>
<name>A0A1W4XGD0_AGRPL</name>
<keyword evidence="1" id="KW-0810">Translation regulation</keyword>
<dbReference type="GeneID" id="108743955"/>
<accession>A0A1W4XGD0</accession>
<dbReference type="RefSeq" id="XP_018335059.2">
    <property type="nucleotide sequence ID" value="XM_018479557.2"/>
</dbReference>
<dbReference type="PANTHER" id="PTHR12979:SF5">
    <property type="entry name" value="CCR4-NOT TRANSCRIPTION COMPLEX SUBUNIT 10"/>
    <property type="match status" value="1"/>
</dbReference>
<dbReference type="PANTHER" id="PTHR12979">
    <property type="entry name" value="CCR4-NOT TRANSCRIPTION COMPLEX SUBUNIT 10"/>
    <property type="match status" value="1"/>
</dbReference>
<sequence length="244" mass="26607">VVEPVSYAVPMPTLEFAMLCLRNAYNLLPSDTAASPVPLLLIPGVTPPAPPLTPGPAPSSSLSQSSVASLKNSILAASAYVAVSLGDYVLALEHAQNLLSQPKISGVHILLGHLYAAEALLLMDKITEALEHLNPENIKDISLEFPEDSEEETMKNNPPTNWFPRNMESIQSVLQYNIAVCKTVRGQLDQASTLLKKVWQGQGPNCRVPAHIIMLVLYIELQLGHADVARTLVKQYCFQYKINS</sequence>
<dbReference type="GO" id="GO:0030014">
    <property type="term" value="C:CCR4-NOT complex"/>
    <property type="evidence" value="ECO:0007669"/>
    <property type="project" value="UniProtKB-UniRule"/>
</dbReference>
<keyword evidence="1" id="KW-0963">Cytoplasm</keyword>
<protein>
    <recommendedName>
        <fullName evidence="1">CCR4-NOT transcription complex subunit 10</fullName>
    </recommendedName>
</protein>
<comment type="function">
    <text evidence="1">Component of the CCR4-NOT complex which is one of the major cellular mRNA deadenylases and is linked to various cellular processes including bulk mRNA degradation, miRNA-mediated repression, translational repression during translational initiation and general transcription regulation.</text>
</comment>
<dbReference type="OrthoDB" id="25157at2759"/>
<evidence type="ECO:0000313" key="2">
    <source>
        <dbReference type="Proteomes" id="UP000192223"/>
    </source>
</evidence>
<dbReference type="InterPro" id="IPR039740">
    <property type="entry name" value="CNOT10"/>
</dbReference>
<keyword evidence="1" id="KW-0804">Transcription</keyword>